<dbReference type="Pfam" id="PF19078">
    <property type="entry name" value="Big_12"/>
    <property type="match status" value="1"/>
</dbReference>
<dbReference type="Gene3D" id="2.30.30.100">
    <property type="match status" value="6"/>
</dbReference>
<dbReference type="InterPro" id="IPR028994">
    <property type="entry name" value="Integrin_alpha_N"/>
</dbReference>
<dbReference type="Pfam" id="PF13517">
    <property type="entry name" value="FG-GAP_3"/>
    <property type="match status" value="3"/>
</dbReference>
<dbReference type="Gene3D" id="2.60.40.10">
    <property type="entry name" value="Immunoglobulins"/>
    <property type="match status" value="3"/>
</dbReference>
<dbReference type="InterPro" id="IPR003961">
    <property type="entry name" value="FN3_dom"/>
</dbReference>
<organism evidence="4 5">
    <name type="scientific">Hymenobacter bucti</name>
    <dbReference type="NCBI Taxonomy" id="1844114"/>
    <lineage>
        <taxon>Bacteria</taxon>
        <taxon>Pseudomonadati</taxon>
        <taxon>Bacteroidota</taxon>
        <taxon>Cytophagia</taxon>
        <taxon>Cytophagales</taxon>
        <taxon>Hymenobacteraceae</taxon>
        <taxon>Hymenobacter</taxon>
    </lineage>
</organism>
<comment type="caution">
    <text evidence="4">The sequence shown here is derived from an EMBL/GenBank/DDBJ whole genome shotgun (WGS) entry which is preliminary data.</text>
</comment>
<dbReference type="InterPro" id="IPR036116">
    <property type="entry name" value="FN3_sf"/>
</dbReference>
<dbReference type="CDD" id="cd00102">
    <property type="entry name" value="IPT"/>
    <property type="match status" value="1"/>
</dbReference>
<dbReference type="SUPFAM" id="SSF49265">
    <property type="entry name" value="Fibronectin type III"/>
    <property type="match status" value="1"/>
</dbReference>
<dbReference type="Pfam" id="PF18962">
    <property type="entry name" value="Por_Secre_tail"/>
    <property type="match status" value="1"/>
</dbReference>
<keyword evidence="1 2" id="KW-0732">Signal</keyword>
<dbReference type="InterPro" id="IPR014756">
    <property type="entry name" value="Ig_E-set"/>
</dbReference>
<dbReference type="SUPFAM" id="SSF81296">
    <property type="entry name" value="E set domains"/>
    <property type="match status" value="1"/>
</dbReference>
<accession>A0ABW4R1C7</accession>
<dbReference type="InterPro" id="IPR026444">
    <property type="entry name" value="Secre_tail"/>
</dbReference>
<dbReference type="PROSITE" id="PS50853">
    <property type="entry name" value="FN3"/>
    <property type="match status" value="1"/>
</dbReference>
<dbReference type="SUPFAM" id="SSF69318">
    <property type="entry name" value="Integrin alpha N-terminal domain"/>
    <property type="match status" value="1"/>
</dbReference>
<dbReference type="NCBIfam" id="TIGR04183">
    <property type="entry name" value="Por_Secre_tail"/>
    <property type="match status" value="1"/>
</dbReference>
<dbReference type="Pfam" id="PF01839">
    <property type="entry name" value="FG-GAP"/>
    <property type="match status" value="1"/>
</dbReference>
<feature type="chain" id="PRO_5047226961" evidence="2">
    <location>
        <begin position="29"/>
        <end position="1392"/>
    </location>
</feature>
<dbReference type="PANTHER" id="PTHR46580">
    <property type="entry name" value="SENSOR KINASE-RELATED"/>
    <property type="match status" value="1"/>
</dbReference>
<dbReference type="InterPro" id="IPR013783">
    <property type="entry name" value="Ig-like_fold"/>
</dbReference>
<name>A0ABW4R1C7_9BACT</name>
<evidence type="ECO:0000256" key="1">
    <source>
        <dbReference type="ARBA" id="ARBA00022729"/>
    </source>
</evidence>
<dbReference type="InterPro" id="IPR044048">
    <property type="entry name" value="Big_12"/>
</dbReference>
<dbReference type="RefSeq" id="WP_382318407.1">
    <property type="nucleotide sequence ID" value="NZ_JBHUFD010000019.1"/>
</dbReference>
<protein>
    <submittedName>
        <fullName evidence="4">FG-GAP-like repeat-containing protein</fullName>
    </submittedName>
</protein>
<dbReference type="InterPro" id="IPR013517">
    <property type="entry name" value="FG-GAP"/>
</dbReference>
<dbReference type="Proteomes" id="UP001597197">
    <property type="component" value="Unassembled WGS sequence"/>
</dbReference>
<gene>
    <name evidence="4" type="ORF">ACFSDX_24265</name>
</gene>
<proteinExistence type="predicted"/>
<feature type="signal peptide" evidence="2">
    <location>
        <begin position="1"/>
        <end position="28"/>
    </location>
</feature>
<evidence type="ECO:0000259" key="3">
    <source>
        <dbReference type="PROSITE" id="PS50853"/>
    </source>
</evidence>
<evidence type="ECO:0000256" key="2">
    <source>
        <dbReference type="SAM" id="SignalP"/>
    </source>
</evidence>
<dbReference type="EMBL" id="JBHUFD010000019">
    <property type="protein sequence ID" value="MFD1875569.1"/>
    <property type="molecule type" value="Genomic_DNA"/>
</dbReference>
<keyword evidence="5" id="KW-1185">Reference proteome</keyword>
<evidence type="ECO:0000313" key="5">
    <source>
        <dbReference type="Proteomes" id="UP001597197"/>
    </source>
</evidence>
<evidence type="ECO:0000313" key="4">
    <source>
        <dbReference type="EMBL" id="MFD1875569.1"/>
    </source>
</evidence>
<sequence length="1392" mass="140061">MEHPYSSWLPRPLAALGLLLVMAGAVQAQNPAATFAAATTYGTGGNNPISIAVADVNGDGKPDLFTANNGTGTVGVLLGNGNGTFAATTTYGTGGNNPISIAVADVNGDGKPDLLTANQGSSTVGVLLGNGNGTFQPTATYSTGPSSFPYSIAVADVNGDGKPDLLTTNFILSTVGVLLGNGNGTFQAPINYNTGGNSSPYSIAVVDVNSDGKPDLLTANNGNNTVGVLLGNGNGTFQPIVTYGMGANSFPYSIAVADVNGDGKPDLFTANNGNNTVGVLLGNGNGTFQAAVTYSTSGSNPISIAVADVNGDGKLDLLTTNRNSNTIGVLLGNGNGTFQPIATTYSTGGNNPMGLAAADVNSDGKPDLLTTNFNSNTIGVLLNTTLYAAPTLTSINPTSASLGMTITLTGNDLMGTTAVSFNGTAATTFVVVNNSTVTATVPPGAISGNVTVTTPSGTSNGVAFTVTSALTVTTAAASSLTSTSAVLGGNVTNNGDAAVTDRGVVYSSTNAAPTIGGTGVTQDANGSGSGSYAEPITGLTPGTPYTVRAYAINSVGTSYGAAVSFTTTQATTATPVLNTPVNGSTTGGRPIFAGMASSGSTVTVTLTNATGTTTTFSTTAPNGIFSVQPSSVLASGNYTAYATAQLNGQPVSAASNSSTFTVDATAPTATLSTTATSPTSTSPIPLTVTFSESVTGFTASGVSVTNGTLTSAITSAGNAYSFSVTPTANGAVAVSVAPNAAQDAVGNGNLAAGPLSVTYAAPVTATTWTGLVSSDWYTPGNWSAGVPTATIDALIPASTSFSPQLAAGTAPVKNLTLNPGATLTQRGGTLGLTGDLTNNGTFAAAGGTVTTSGSAAQTLGGSSPLPFWSLNIGAGGASLGTSASFQRVLTLTGNLTTNGQSLTLLSSTSGGVATDGLVVNNGGVVVGTATVQRAIDPSVNAGPGYRHYSAPVSNATVADLTTSSLTPVVNPAYNTAARPTAQVPFPTVYGYDESRLSLINNLSLFDKGYYSPTALSDPLTVGRGYTVNIGASEVVDFQGTLNSGDVSVPLTSNRDNYFDSGWHLLGNPYPAPLDYSRVAAADRIGVEASIYTYSSTSQYSGYYRVYINGIGNPVLPIGQAFFARVAPGQTSATLTFRNKYCLTTPNGTTFQRPTADPRPLVQLTLQGAGNALVDEAYVYFENGAGSGFEPEFDAEKLPNPTGLNLSTSLTSGQRLSIDGQPALGTSPRVVPLAVGVPAAGVYTFTANQLLNLGAVPVYLRDLQLGTVTDLRLQPSYQFTVTNAAALLTGRFELVFSPQQALATAPATLVQQVALYPNPATTSAWLELPASLGRQAVTATLVDALGREVRTLTLPAQGSVAHQLDLRQLTTGVYALRLRTSAGVVVKKLVLKQ</sequence>
<feature type="domain" description="Fibronectin type-III" evidence="3">
    <location>
        <begin position="471"/>
        <end position="571"/>
    </location>
</feature>
<reference evidence="5" key="1">
    <citation type="journal article" date="2019" name="Int. J. Syst. Evol. Microbiol.">
        <title>The Global Catalogue of Microorganisms (GCM) 10K type strain sequencing project: providing services to taxonomists for standard genome sequencing and annotation.</title>
        <authorList>
            <consortium name="The Broad Institute Genomics Platform"/>
            <consortium name="The Broad Institute Genome Sequencing Center for Infectious Disease"/>
            <person name="Wu L."/>
            <person name="Ma J."/>
        </authorList>
    </citation>
    <scope>NUCLEOTIDE SEQUENCE [LARGE SCALE GENOMIC DNA]</scope>
    <source>
        <strain evidence="5">CGMCC 1.15795</strain>
    </source>
</reference>